<name>A0A547A5S6_MANHA</name>
<comment type="caution">
    <text evidence="2">The sequence shown here is derived from an EMBL/GenBank/DDBJ whole genome shotgun (WGS) entry which is preliminary data.</text>
</comment>
<protein>
    <submittedName>
        <fullName evidence="2">Uncharacterized protein</fullName>
    </submittedName>
</protein>
<proteinExistence type="predicted"/>
<accession>A0A547A5S6</accession>
<evidence type="ECO:0000313" key="1">
    <source>
        <dbReference type="EMBL" id="TRB39162.1"/>
    </source>
</evidence>
<sequence length="66" mass="7723">MEIVFHFFLLCFMRILSTNATNNVVLITQFHKSPQKNRHTSGAFLPFFCKFADDETGFRIRPKSPE</sequence>
<gene>
    <name evidence="2" type="ORF">FEA53_03110</name>
    <name evidence="1" type="ORF">FEB89_03115</name>
</gene>
<organism evidence="2 3">
    <name type="scientific">Mannheimia haemolytica</name>
    <name type="common">Pasteurella haemolytica</name>
    <dbReference type="NCBI Taxonomy" id="75985"/>
    <lineage>
        <taxon>Bacteria</taxon>
        <taxon>Pseudomonadati</taxon>
        <taxon>Pseudomonadota</taxon>
        <taxon>Gammaproteobacteria</taxon>
        <taxon>Pasteurellales</taxon>
        <taxon>Pasteurellaceae</taxon>
        <taxon>Mannheimia</taxon>
    </lineage>
</organism>
<evidence type="ECO:0000313" key="2">
    <source>
        <dbReference type="EMBL" id="TRB75660.1"/>
    </source>
</evidence>
<dbReference type="AlphaFoldDB" id="A0A547A5S6"/>
<evidence type="ECO:0000313" key="3">
    <source>
        <dbReference type="Proteomes" id="UP000315164"/>
    </source>
</evidence>
<dbReference type="EMBL" id="VAJB01000004">
    <property type="protein sequence ID" value="TRB75660.1"/>
    <property type="molecule type" value="Genomic_DNA"/>
</dbReference>
<keyword evidence="4" id="KW-1185">Reference proteome</keyword>
<evidence type="ECO:0000313" key="4">
    <source>
        <dbReference type="Proteomes" id="UP000318394"/>
    </source>
</evidence>
<dbReference type="Proteomes" id="UP000318394">
    <property type="component" value="Unassembled WGS sequence"/>
</dbReference>
<dbReference type="EMBL" id="VAJI01000004">
    <property type="protein sequence ID" value="TRB39162.1"/>
    <property type="molecule type" value="Genomic_DNA"/>
</dbReference>
<dbReference type="Proteomes" id="UP000315164">
    <property type="component" value="Unassembled WGS sequence"/>
</dbReference>
<reference evidence="3 4" key="1">
    <citation type="journal article" date="2019" name="Vet. Microbiol.">
        <title>Genetic characterization of susceptible and multi-drug resistant Mannheimia haemolytica isolated from high-risk stocker calves prior to and after antimicrobial metaphylaxis.</title>
        <authorList>
            <person name="Snyder E.R."/>
            <person name="Alvarez-Narvaez S."/>
            <person name="Credille B.C."/>
        </authorList>
    </citation>
    <scope>NUCLEOTIDE SEQUENCE [LARGE SCALE GENOMIC DNA]</scope>
    <source>
        <strain evidence="2 3">UGA-R5-128-1</strain>
        <strain evidence="1 4">UGA-R7-163-1</strain>
    </source>
</reference>